<evidence type="ECO:0000313" key="2">
    <source>
        <dbReference type="Proteomes" id="UP001081071"/>
    </source>
</evidence>
<dbReference type="RefSeq" id="WP_269601962.1">
    <property type="nucleotide sequence ID" value="NZ_JAPWIJ010000001.1"/>
</dbReference>
<reference evidence="1" key="1">
    <citation type="submission" date="2022-12" db="EMBL/GenBank/DDBJ databases">
        <authorList>
            <person name="Krivoruchko A.V."/>
            <person name="Elkin A."/>
        </authorList>
    </citation>
    <scope>NUCLEOTIDE SEQUENCE</scope>
    <source>
        <strain evidence="1">IEGM 1391</strain>
    </source>
</reference>
<organism evidence="1 2">
    <name type="scientific">Rhodococcus ruber</name>
    <dbReference type="NCBI Taxonomy" id="1830"/>
    <lineage>
        <taxon>Bacteria</taxon>
        <taxon>Bacillati</taxon>
        <taxon>Actinomycetota</taxon>
        <taxon>Actinomycetes</taxon>
        <taxon>Mycobacteriales</taxon>
        <taxon>Nocardiaceae</taxon>
        <taxon>Rhodococcus</taxon>
    </lineage>
</organism>
<gene>
    <name evidence="1" type="ORF">O4220_02430</name>
</gene>
<name>A0ABT4M9H0_9NOCA</name>
<proteinExistence type="predicted"/>
<dbReference type="EMBL" id="JAPWIJ010000001">
    <property type="protein sequence ID" value="MCZ4517354.1"/>
    <property type="molecule type" value="Genomic_DNA"/>
</dbReference>
<evidence type="ECO:0000313" key="1">
    <source>
        <dbReference type="EMBL" id="MCZ4517354.1"/>
    </source>
</evidence>
<accession>A0ABT4M9H0</accession>
<protein>
    <submittedName>
        <fullName evidence="1">Uncharacterized protein</fullName>
    </submittedName>
</protein>
<keyword evidence="2" id="KW-1185">Reference proteome</keyword>
<sequence length="56" mass="5599">MSTAVSRPLRGAEGGVDTARIVLPGRAKVASVQVSDSNAGVGIELDADGRQAVVPP</sequence>
<dbReference type="Proteomes" id="UP001081071">
    <property type="component" value="Unassembled WGS sequence"/>
</dbReference>
<comment type="caution">
    <text evidence="1">The sequence shown here is derived from an EMBL/GenBank/DDBJ whole genome shotgun (WGS) entry which is preliminary data.</text>
</comment>